<accession>A0A6G1HJ85</accession>
<dbReference type="PANTHER" id="PTHR44051:SF3">
    <property type="entry name" value="TRANSCRIPTIONAL REGULATOR URE2"/>
    <property type="match status" value="1"/>
</dbReference>
<dbReference type="AlphaFoldDB" id="A0A6G1HJ85"/>
<proteinExistence type="inferred from homology"/>
<dbReference type="SFLD" id="SFLDS00019">
    <property type="entry name" value="Glutathione_Transferase_(cytos"/>
    <property type="match status" value="1"/>
</dbReference>
<dbReference type="PANTHER" id="PTHR44051">
    <property type="entry name" value="GLUTATHIONE S-TRANSFERASE-RELATED"/>
    <property type="match status" value="1"/>
</dbReference>
<evidence type="ECO:0000256" key="1">
    <source>
        <dbReference type="ARBA" id="ARBA00007409"/>
    </source>
</evidence>
<sequence>MTLQPITLYGHGPTRNPIKVAVLLEELGLPYVIKSIDYEKELKFEPYISINPNGRLPAIEDPNTGVKMFESGAICEYLVETYDTEGRLTYTTSPEKWLLKSWLHFQMSGQGPYWGQLFWFKFFHEEKNLTSAITRYENEAKRVIGVIDAHLTKKGGRDEVRYLVGDKITYVDLAWLTWNTVIDMMFPEGTWDWKTEVPAFAKWHLAMLERPAVQKTLGLEAFQKK</sequence>
<dbReference type="Pfam" id="PF14497">
    <property type="entry name" value="GST_C_3"/>
    <property type="match status" value="1"/>
</dbReference>
<dbReference type="SFLD" id="SFLDG00358">
    <property type="entry name" value="Main_(cytGST)"/>
    <property type="match status" value="1"/>
</dbReference>
<dbReference type="Proteomes" id="UP000799640">
    <property type="component" value="Unassembled WGS sequence"/>
</dbReference>
<reference evidence="4" key="1">
    <citation type="journal article" date="2020" name="Stud. Mycol.">
        <title>101 Dothideomycetes genomes: a test case for predicting lifestyles and emergence of pathogens.</title>
        <authorList>
            <person name="Haridas S."/>
            <person name="Albert R."/>
            <person name="Binder M."/>
            <person name="Bloem J."/>
            <person name="Labutti K."/>
            <person name="Salamov A."/>
            <person name="Andreopoulos B."/>
            <person name="Baker S."/>
            <person name="Barry K."/>
            <person name="Bills G."/>
            <person name="Bluhm B."/>
            <person name="Cannon C."/>
            <person name="Castanera R."/>
            <person name="Culley D."/>
            <person name="Daum C."/>
            <person name="Ezra D."/>
            <person name="Gonzalez J."/>
            <person name="Henrissat B."/>
            <person name="Kuo A."/>
            <person name="Liang C."/>
            <person name="Lipzen A."/>
            <person name="Lutzoni F."/>
            <person name="Magnuson J."/>
            <person name="Mondo S."/>
            <person name="Nolan M."/>
            <person name="Ohm R."/>
            <person name="Pangilinan J."/>
            <person name="Park H.-J."/>
            <person name="Ramirez L."/>
            <person name="Alfaro M."/>
            <person name="Sun H."/>
            <person name="Tritt A."/>
            <person name="Yoshinaga Y."/>
            <person name="Zwiers L.-H."/>
            <person name="Turgeon B."/>
            <person name="Goodwin S."/>
            <person name="Spatafora J."/>
            <person name="Crous P."/>
            <person name="Grigoriev I."/>
        </authorList>
    </citation>
    <scope>NUCLEOTIDE SEQUENCE</scope>
    <source>
        <strain evidence="4">CBS 262.69</strain>
    </source>
</reference>
<keyword evidence="5" id="KW-1185">Reference proteome</keyword>
<comment type="similarity">
    <text evidence="1">Belongs to the GST superfamily.</text>
</comment>
<gene>
    <name evidence="4" type="ORF">EJ06DRAFT_525145</name>
</gene>
<evidence type="ECO:0000259" key="2">
    <source>
        <dbReference type="PROSITE" id="PS50404"/>
    </source>
</evidence>
<dbReference type="SUPFAM" id="SSF52833">
    <property type="entry name" value="Thioredoxin-like"/>
    <property type="match status" value="1"/>
</dbReference>
<dbReference type="InterPro" id="IPR036249">
    <property type="entry name" value="Thioredoxin-like_sf"/>
</dbReference>
<evidence type="ECO:0000313" key="4">
    <source>
        <dbReference type="EMBL" id="KAF2395916.1"/>
    </source>
</evidence>
<evidence type="ECO:0000313" key="5">
    <source>
        <dbReference type="Proteomes" id="UP000799640"/>
    </source>
</evidence>
<dbReference type="CDD" id="cd03048">
    <property type="entry name" value="GST_N_Ure2p_like"/>
    <property type="match status" value="1"/>
</dbReference>
<dbReference type="OrthoDB" id="422574at2759"/>
<dbReference type="InterPro" id="IPR004046">
    <property type="entry name" value="GST_C"/>
</dbReference>
<feature type="domain" description="GST C-terminal" evidence="3">
    <location>
        <begin position="92"/>
        <end position="225"/>
    </location>
</feature>
<dbReference type="PROSITE" id="PS50405">
    <property type="entry name" value="GST_CTER"/>
    <property type="match status" value="1"/>
</dbReference>
<dbReference type="Gene3D" id="1.20.1050.10">
    <property type="match status" value="1"/>
</dbReference>
<evidence type="ECO:0000259" key="3">
    <source>
        <dbReference type="PROSITE" id="PS50405"/>
    </source>
</evidence>
<name>A0A6G1HJ85_9PEZI</name>
<protein>
    <submittedName>
        <fullName evidence="4">URE2 protein</fullName>
    </submittedName>
</protein>
<dbReference type="Pfam" id="PF02798">
    <property type="entry name" value="GST_N"/>
    <property type="match status" value="1"/>
</dbReference>
<organism evidence="4 5">
    <name type="scientific">Trichodelitschia bisporula</name>
    <dbReference type="NCBI Taxonomy" id="703511"/>
    <lineage>
        <taxon>Eukaryota</taxon>
        <taxon>Fungi</taxon>
        <taxon>Dikarya</taxon>
        <taxon>Ascomycota</taxon>
        <taxon>Pezizomycotina</taxon>
        <taxon>Dothideomycetes</taxon>
        <taxon>Dothideomycetes incertae sedis</taxon>
        <taxon>Phaeotrichales</taxon>
        <taxon>Phaeotrichaceae</taxon>
        <taxon>Trichodelitschia</taxon>
    </lineage>
</organism>
<dbReference type="InterPro" id="IPR040079">
    <property type="entry name" value="Glutathione_S-Trfase"/>
</dbReference>
<dbReference type="EMBL" id="ML996710">
    <property type="protein sequence ID" value="KAF2395916.1"/>
    <property type="molecule type" value="Genomic_DNA"/>
</dbReference>
<dbReference type="Gene3D" id="3.40.30.10">
    <property type="entry name" value="Glutaredoxin"/>
    <property type="match status" value="1"/>
</dbReference>
<dbReference type="SUPFAM" id="SSF47616">
    <property type="entry name" value="GST C-terminal domain-like"/>
    <property type="match status" value="1"/>
</dbReference>
<feature type="domain" description="GST N-terminal" evidence="2">
    <location>
        <begin position="4"/>
        <end position="86"/>
    </location>
</feature>
<dbReference type="InterPro" id="IPR010987">
    <property type="entry name" value="Glutathione-S-Trfase_C-like"/>
</dbReference>
<dbReference type="InterPro" id="IPR004045">
    <property type="entry name" value="Glutathione_S-Trfase_N"/>
</dbReference>
<dbReference type="InterPro" id="IPR036282">
    <property type="entry name" value="Glutathione-S-Trfase_C_sf"/>
</dbReference>
<dbReference type="PROSITE" id="PS50404">
    <property type="entry name" value="GST_NTER"/>
    <property type="match status" value="1"/>
</dbReference>